<dbReference type="InterPro" id="IPR001345">
    <property type="entry name" value="PG/BPGM_mutase_AS"/>
</dbReference>
<keyword evidence="6" id="KW-1185">Reference proteome</keyword>
<dbReference type="CDD" id="cd07067">
    <property type="entry name" value="HP_PGM_like"/>
    <property type="match status" value="1"/>
</dbReference>
<dbReference type="PANTHER" id="PTHR48100">
    <property type="entry name" value="BROAD-SPECIFICITY PHOSPHATASE YOR283W-RELATED"/>
    <property type="match status" value="1"/>
</dbReference>
<organism evidence="5 6">
    <name type="scientific">Rhizobium etli (strain ATCC 51251 / DSM 11541 / JCM 21823 / NBRC 15573 / CFN 42)</name>
    <dbReference type="NCBI Taxonomy" id="347834"/>
    <lineage>
        <taxon>Bacteria</taxon>
        <taxon>Pseudomonadati</taxon>
        <taxon>Pseudomonadota</taxon>
        <taxon>Alphaproteobacteria</taxon>
        <taxon>Hyphomicrobiales</taxon>
        <taxon>Rhizobiaceae</taxon>
        <taxon>Rhizobium/Agrobacterium group</taxon>
        <taxon>Rhizobium</taxon>
    </lineage>
</organism>
<evidence type="ECO:0000313" key="5">
    <source>
        <dbReference type="EMBL" id="ABC94213.1"/>
    </source>
</evidence>
<evidence type="ECO:0000256" key="1">
    <source>
        <dbReference type="ARBA" id="ARBA00023152"/>
    </source>
</evidence>
<feature type="binding site" evidence="4">
    <location>
        <position position="121"/>
    </location>
    <ligand>
        <name>substrate</name>
    </ligand>
</feature>
<dbReference type="HOGENOM" id="CLU_033323_9_1_5"/>
<dbReference type="PANTHER" id="PTHR48100:SF1">
    <property type="entry name" value="HISTIDINE PHOSPHATASE FAMILY PROTEIN-RELATED"/>
    <property type="match status" value="1"/>
</dbReference>
<evidence type="ECO:0000256" key="4">
    <source>
        <dbReference type="PIRSR" id="PIRSR613078-2"/>
    </source>
</evidence>
<feature type="active site" description="Proton donor/acceptor" evidence="3">
    <location>
        <position position="145"/>
    </location>
</feature>
<evidence type="ECO:0000313" key="6">
    <source>
        <dbReference type="Proteomes" id="UP000001936"/>
    </source>
</evidence>
<geneLocation type="plasmid" evidence="5 6">
    <name>p42f</name>
</geneLocation>
<dbReference type="InterPro" id="IPR013078">
    <property type="entry name" value="His_Pase_superF_clade-1"/>
</dbReference>
<dbReference type="SUPFAM" id="SSF53254">
    <property type="entry name" value="Phosphoglycerate mutase-like"/>
    <property type="match status" value="1"/>
</dbReference>
<dbReference type="AlphaFoldDB" id="Q2JYX3"/>
<dbReference type="SMART" id="SM00855">
    <property type="entry name" value="PGAM"/>
    <property type="match status" value="1"/>
</dbReference>
<evidence type="ECO:0000256" key="3">
    <source>
        <dbReference type="PIRSR" id="PIRSR613078-1"/>
    </source>
</evidence>
<feature type="active site" description="Tele-phosphohistidine intermediate" evidence="3">
    <location>
        <position position="67"/>
    </location>
</feature>
<dbReference type="Pfam" id="PF00300">
    <property type="entry name" value="His_Phos_1"/>
    <property type="match status" value="1"/>
</dbReference>
<gene>
    <name evidence="5" type="ordered locus">RHE_PF00323</name>
</gene>
<keyword evidence="2" id="KW-0413">Isomerase</keyword>
<dbReference type="GO" id="GO:0005737">
    <property type="term" value="C:cytoplasm"/>
    <property type="evidence" value="ECO:0007669"/>
    <property type="project" value="TreeGrafter"/>
</dbReference>
<dbReference type="InterPro" id="IPR029033">
    <property type="entry name" value="His_PPase_superfam"/>
</dbReference>
<proteinExistence type="predicted"/>
<evidence type="ECO:0000256" key="2">
    <source>
        <dbReference type="ARBA" id="ARBA00023235"/>
    </source>
</evidence>
<keyword evidence="5" id="KW-0614">Plasmid</keyword>
<dbReference type="KEGG" id="ret:RHE_PF00323"/>
<dbReference type="EMBL" id="CP000138">
    <property type="protein sequence ID" value="ABC94213.1"/>
    <property type="molecule type" value="Genomic_DNA"/>
</dbReference>
<sequence>MMTSSPASTFASNSDRRAFASATLTVIAITVSPLVCISRRASASYVSRYRIIPQRFKELTTIFLLRHGETVWNAAGRFQGQKDSPLTERGQQQADEAGRRLARELERHPGQIDVHVSPLGRTKETAARIARYVPLRSRDEPRLMEVTIGSWDGMSHYEIHMEYPGMLEGADAFNWFFRSPDGETFDAACARIKEWLSQLRSTTIAISHGLTGRLIRGMYLGLSREEMLELPVPQTGFYRLQNGQAQYIE</sequence>
<protein>
    <submittedName>
        <fullName evidence="5">Phosphoglycerate mutase protein</fullName>
    </submittedName>
</protein>
<name>Q2JYX3_RHIEC</name>
<accession>Q2JYX3</accession>
<keyword evidence="1" id="KW-0324">Glycolysis</keyword>
<dbReference type="InterPro" id="IPR050275">
    <property type="entry name" value="PGM_Phosphatase"/>
</dbReference>
<dbReference type="PROSITE" id="PS00175">
    <property type="entry name" value="PG_MUTASE"/>
    <property type="match status" value="1"/>
</dbReference>
<feature type="binding site" evidence="4">
    <location>
        <begin position="66"/>
        <end position="73"/>
    </location>
    <ligand>
        <name>substrate</name>
    </ligand>
</feature>
<dbReference type="GO" id="GO:0016791">
    <property type="term" value="F:phosphatase activity"/>
    <property type="evidence" value="ECO:0007669"/>
    <property type="project" value="TreeGrafter"/>
</dbReference>
<dbReference type="Proteomes" id="UP000001936">
    <property type="component" value="Plasmid p42f"/>
</dbReference>
<dbReference type="Gene3D" id="3.40.50.1240">
    <property type="entry name" value="Phosphoglycerate mutase-like"/>
    <property type="match status" value="1"/>
</dbReference>
<reference evidence="5 6" key="1">
    <citation type="journal article" date="2006" name="Proc. Natl. Acad. Sci. U.S.A.">
        <title>The partitioned Rhizobium etli genome: genetic and metabolic redundancy in seven interacting replicons.</title>
        <authorList>
            <person name="Gonzalez V."/>
            <person name="Santamaria R.I."/>
            <person name="Bustos P."/>
            <person name="Hernandez-Gonzalez I."/>
            <person name="Medrano-Soto A."/>
            <person name="Moreno-Hagelsieb G."/>
            <person name="Janga S.C."/>
            <person name="Ramirez M.A."/>
            <person name="Jimenez-Jacinto V."/>
            <person name="Collado-Vides J."/>
            <person name="Davila G."/>
        </authorList>
    </citation>
    <scope>NUCLEOTIDE SEQUENCE [LARGE SCALE GENOMIC DNA]</scope>
    <source>
        <strain evidence="6">ATCC 51251 / DSM 11541 / JCM 21823 / NBRC 15573 / CFN 42</strain>
    </source>
</reference>